<feature type="domain" description="Flavodoxin-like fold" evidence="7">
    <location>
        <begin position="3"/>
        <end position="189"/>
    </location>
</feature>
<dbReference type="InterPro" id="IPR050104">
    <property type="entry name" value="FMN-dep_NADH:Q_OxRdtase_AzoR1"/>
</dbReference>
<dbReference type="SUPFAM" id="SSF52218">
    <property type="entry name" value="Flavoproteins"/>
    <property type="match status" value="1"/>
</dbReference>
<evidence type="ECO:0000256" key="1">
    <source>
        <dbReference type="ARBA" id="ARBA00022630"/>
    </source>
</evidence>
<evidence type="ECO:0000256" key="2">
    <source>
        <dbReference type="ARBA" id="ARBA00022643"/>
    </source>
</evidence>
<dbReference type="EC" id="1.6.5.-" evidence="6"/>
<comment type="catalytic activity">
    <reaction evidence="5">
        <text>N,N-dimethyl-1,4-phenylenediamine + anthranilate + 2 NAD(+) = 2-(4-dimethylaminophenyl)diazenylbenzoate + 2 NADH + 2 H(+)</text>
        <dbReference type="Rhea" id="RHEA:55872"/>
        <dbReference type="ChEBI" id="CHEBI:15378"/>
        <dbReference type="ChEBI" id="CHEBI:15783"/>
        <dbReference type="ChEBI" id="CHEBI:16567"/>
        <dbReference type="ChEBI" id="CHEBI:57540"/>
        <dbReference type="ChEBI" id="CHEBI:57945"/>
        <dbReference type="ChEBI" id="CHEBI:71579"/>
        <dbReference type="EC" id="1.7.1.17"/>
    </reaction>
    <physiologicalReaction direction="right-to-left" evidence="5">
        <dbReference type="Rhea" id="RHEA:55874"/>
    </physiologicalReaction>
</comment>
<feature type="binding site" evidence="6">
    <location>
        <position position="10"/>
    </location>
    <ligand>
        <name>FMN</name>
        <dbReference type="ChEBI" id="CHEBI:58210"/>
    </ligand>
</feature>
<dbReference type="HAMAP" id="MF_01216">
    <property type="entry name" value="Azoreductase_type1"/>
    <property type="match status" value="1"/>
</dbReference>
<dbReference type="Gene3D" id="3.40.50.360">
    <property type="match status" value="1"/>
</dbReference>
<name>A0ABN8DRU7_9VIBR</name>
<feature type="binding site" evidence="6">
    <location>
        <begin position="86"/>
        <end position="89"/>
    </location>
    <ligand>
        <name>FMN</name>
        <dbReference type="ChEBI" id="CHEBI:58210"/>
    </ligand>
</feature>
<proteinExistence type="inferred from homology"/>
<accession>A0ABN8DRU7</accession>
<evidence type="ECO:0000256" key="5">
    <source>
        <dbReference type="ARBA" id="ARBA00048542"/>
    </source>
</evidence>
<dbReference type="InterPro" id="IPR003680">
    <property type="entry name" value="Flavodoxin_fold"/>
</dbReference>
<sequence>MKQALIIKSSILGDYSQSNALIESIKPKLNNFHLIERDLAQDPVPLLDGDTLFALNSDQENAIKNLADSLLAEVKDSDLIILAAPMYNFSVPTQMKAWLDLLCRAGVTFQYTEHGPVGMLDNKPVLIITSRGGQHQGQASDLIAPYLTQILGFIGIHDLKFIYAEGLNMGSEQDKNAVLSQAVLDISAYLDGKLAIA</sequence>
<comment type="catalytic activity">
    <reaction evidence="6">
        <text>2 a quinone + NADH + H(+) = 2 a 1,4-benzosemiquinone + NAD(+)</text>
        <dbReference type="Rhea" id="RHEA:65952"/>
        <dbReference type="ChEBI" id="CHEBI:15378"/>
        <dbReference type="ChEBI" id="CHEBI:57540"/>
        <dbReference type="ChEBI" id="CHEBI:57945"/>
        <dbReference type="ChEBI" id="CHEBI:132124"/>
        <dbReference type="ChEBI" id="CHEBI:134225"/>
    </reaction>
</comment>
<comment type="similarity">
    <text evidence="6">Belongs to the azoreductase type 1 family.</text>
</comment>
<dbReference type="InterPro" id="IPR023048">
    <property type="entry name" value="NADH:quinone_OxRdtase_FMN_depd"/>
</dbReference>
<dbReference type="EMBL" id="CAKLDI010000001">
    <property type="protein sequence ID" value="CAH0533273.1"/>
    <property type="molecule type" value="Genomic_DNA"/>
</dbReference>
<comment type="caution">
    <text evidence="8">The sequence shown here is derived from an EMBL/GenBank/DDBJ whole genome shotgun (WGS) entry which is preliminary data.</text>
</comment>
<dbReference type="Pfam" id="PF02525">
    <property type="entry name" value="Flavodoxin_2"/>
    <property type="match status" value="1"/>
</dbReference>
<evidence type="ECO:0000313" key="9">
    <source>
        <dbReference type="Proteomes" id="UP000838672"/>
    </source>
</evidence>
<keyword evidence="9" id="KW-1185">Reference proteome</keyword>
<comment type="function">
    <text evidence="6">Quinone reductase that provides resistance to thiol-specific stress caused by electrophilic quinones.</text>
</comment>
<gene>
    <name evidence="6 8" type="primary">azoR</name>
    <name evidence="8" type="ORF">VST7929_01137</name>
</gene>
<evidence type="ECO:0000259" key="7">
    <source>
        <dbReference type="Pfam" id="PF02525"/>
    </source>
</evidence>
<keyword evidence="4 6" id="KW-0520">NAD</keyword>
<dbReference type="PANTHER" id="PTHR43741:SF2">
    <property type="entry name" value="FMN-DEPENDENT NADH:QUINONE OXIDOREDUCTASE"/>
    <property type="match status" value="1"/>
</dbReference>
<protein>
    <recommendedName>
        <fullName evidence="6">FMN dependent NADH:quinone oxidoreductase</fullName>
        <ecNumber evidence="6">1.6.5.-</ecNumber>
    </recommendedName>
    <alternativeName>
        <fullName evidence="6">Azo-dye reductase</fullName>
    </alternativeName>
    <alternativeName>
        <fullName evidence="6">FMN-dependent NADH-azo compound oxidoreductase</fullName>
    </alternativeName>
    <alternativeName>
        <fullName evidence="6">FMN-dependent NADH-azoreductase</fullName>
        <ecNumber evidence="6">1.7.1.17</ecNumber>
    </alternativeName>
</protein>
<evidence type="ECO:0000256" key="3">
    <source>
        <dbReference type="ARBA" id="ARBA00023002"/>
    </source>
</evidence>
<keyword evidence="3 6" id="KW-0560">Oxidoreductase</keyword>
<feature type="binding site" evidence="6">
    <location>
        <begin position="16"/>
        <end position="18"/>
    </location>
    <ligand>
        <name>FMN</name>
        <dbReference type="ChEBI" id="CHEBI:58210"/>
    </ligand>
</feature>
<comment type="subunit">
    <text evidence="6">Homodimer.</text>
</comment>
<evidence type="ECO:0000313" key="8">
    <source>
        <dbReference type="EMBL" id="CAH0533273.1"/>
    </source>
</evidence>
<dbReference type="Proteomes" id="UP000838672">
    <property type="component" value="Unassembled WGS sequence"/>
</dbReference>
<dbReference type="EC" id="1.7.1.17" evidence="6"/>
<dbReference type="InterPro" id="IPR029039">
    <property type="entry name" value="Flavoprotein-like_sf"/>
</dbReference>
<evidence type="ECO:0000256" key="6">
    <source>
        <dbReference type="HAMAP-Rule" id="MF_01216"/>
    </source>
</evidence>
<dbReference type="PANTHER" id="PTHR43741">
    <property type="entry name" value="FMN-DEPENDENT NADH-AZOREDUCTASE 1"/>
    <property type="match status" value="1"/>
</dbReference>
<comment type="cofactor">
    <cofactor evidence="6">
        <name>FMN</name>
        <dbReference type="ChEBI" id="CHEBI:58210"/>
    </cofactor>
    <text evidence="6">Binds 1 FMN per subunit.</text>
</comment>
<keyword evidence="1 6" id="KW-0285">Flavoprotein</keyword>
<comment type="function">
    <text evidence="6">Also exhibits azoreductase activity. Catalyzes the reductive cleavage of the azo bond in aromatic azo compounds to the corresponding amines.</text>
</comment>
<feature type="binding site" evidence="6">
    <location>
        <begin position="130"/>
        <end position="133"/>
    </location>
    <ligand>
        <name>FMN</name>
        <dbReference type="ChEBI" id="CHEBI:58210"/>
    </ligand>
</feature>
<reference evidence="8" key="1">
    <citation type="submission" date="2021-11" db="EMBL/GenBank/DDBJ databases">
        <authorList>
            <person name="Rodrigo-Torres L."/>
            <person name="Arahal R. D."/>
            <person name="Lucena T."/>
        </authorList>
    </citation>
    <scope>NUCLEOTIDE SEQUENCE</scope>
    <source>
        <strain evidence="8">CECT 7929</strain>
    </source>
</reference>
<organism evidence="8 9">
    <name type="scientific">Vibrio stylophorae</name>
    <dbReference type="NCBI Taxonomy" id="659351"/>
    <lineage>
        <taxon>Bacteria</taxon>
        <taxon>Pseudomonadati</taxon>
        <taxon>Pseudomonadota</taxon>
        <taxon>Gammaproteobacteria</taxon>
        <taxon>Vibrionales</taxon>
        <taxon>Vibrionaceae</taxon>
        <taxon>Vibrio</taxon>
    </lineage>
</organism>
<dbReference type="RefSeq" id="WP_237465612.1">
    <property type="nucleotide sequence ID" value="NZ_CAKLDI010000001.1"/>
</dbReference>
<evidence type="ECO:0000256" key="4">
    <source>
        <dbReference type="ARBA" id="ARBA00023027"/>
    </source>
</evidence>
<dbReference type="GO" id="GO:0016491">
    <property type="term" value="F:oxidoreductase activity"/>
    <property type="evidence" value="ECO:0007669"/>
    <property type="project" value="UniProtKB-KW"/>
</dbReference>
<keyword evidence="2 6" id="KW-0288">FMN</keyword>